<dbReference type="AlphaFoldDB" id="A0A176Y6Q6"/>
<evidence type="ECO:0000313" key="3">
    <source>
        <dbReference type="Proteomes" id="UP000076959"/>
    </source>
</evidence>
<dbReference type="STRING" id="1505087.AYJ54_36105"/>
<evidence type="ECO:0000313" key="2">
    <source>
        <dbReference type="EMBL" id="OAE97128.1"/>
    </source>
</evidence>
<feature type="domain" description="PLD phosphodiesterase" evidence="1">
    <location>
        <begin position="2"/>
        <end position="33"/>
    </location>
</feature>
<dbReference type="InterPro" id="IPR001736">
    <property type="entry name" value="PLipase_D/transphosphatidylase"/>
</dbReference>
<dbReference type="RefSeq" id="WP_063708985.1">
    <property type="nucleotide sequence ID" value="NZ_LUUB01000126.1"/>
</dbReference>
<evidence type="ECO:0000259" key="1">
    <source>
        <dbReference type="PROSITE" id="PS50035"/>
    </source>
</evidence>
<sequence>MFSTESHSKIVVSDDGRGGWFAAIGSCNWLGSPFESFEVSVKVRDPAFCGRIVRHLATMSMGRETIWNELATDITILGRRIEMMPRTSERRVPMRILLASDHAARALEASVKATRRLFVTSHRIGVAGWPMIILPALAAARANGVSAHLYFGKGTETLSAKAAGEPTMDLGPSGVKLRPVYIP</sequence>
<dbReference type="Proteomes" id="UP000076959">
    <property type="component" value="Unassembled WGS sequence"/>
</dbReference>
<comment type="caution">
    <text evidence="2">The sequence shown here is derived from an EMBL/GenBank/DDBJ whole genome shotgun (WGS) entry which is preliminary data.</text>
</comment>
<dbReference type="GO" id="GO:0006793">
    <property type="term" value="P:phosphorus metabolic process"/>
    <property type="evidence" value="ECO:0007669"/>
    <property type="project" value="UniProtKB-ARBA"/>
</dbReference>
<accession>A0A176Y6Q6</accession>
<dbReference type="OrthoDB" id="8410695at2"/>
<gene>
    <name evidence="2" type="ORF">AYJ54_36105</name>
</gene>
<protein>
    <recommendedName>
        <fullName evidence="1">PLD phosphodiesterase domain-containing protein</fullName>
    </recommendedName>
</protein>
<organism evidence="2 3">
    <name type="scientific">Bradyrhizobium centrolobii</name>
    <dbReference type="NCBI Taxonomy" id="1505087"/>
    <lineage>
        <taxon>Bacteria</taxon>
        <taxon>Pseudomonadati</taxon>
        <taxon>Pseudomonadota</taxon>
        <taxon>Alphaproteobacteria</taxon>
        <taxon>Hyphomicrobiales</taxon>
        <taxon>Nitrobacteraceae</taxon>
        <taxon>Bradyrhizobium</taxon>
    </lineage>
</organism>
<dbReference type="EMBL" id="LUUB01000126">
    <property type="protein sequence ID" value="OAE97128.1"/>
    <property type="molecule type" value="Genomic_DNA"/>
</dbReference>
<dbReference type="PROSITE" id="PS50035">
    <property type="entry name" value="PLD"/>
    <property type="match status" value="1"/>
</dbReference>
<name>A0A176Y6Q6_9BRAD</name>
<reference evidence="2 3" key="1">
    <citation type="submission" date="2016-03" db="EMBL/GenBank/DDBJ databases">
        <title>Draft Genome Sequence of the Strain BR 10245 (Bradyrhizobium sp.) isolated from nodules of Centrolobium paraense.</title>
        <authorList>
            <person name="Simoes-Araujo J.L.Sr."/>
            <person name="Barauna A.C."/>
            <person name="Silva K."/>
            <person name="Zilli J.E."/>
        </authorList>
    </citation>
    <scope>NUCLEOTIDE SEQUENCE [LARGE SCALE GENOMIC DNA]</scope>
    <source>
        <strain evidence="2 3">BR 10245</strain>
    </source>
</reference>
<keyword evidence="3" id="KW-1185">Reference proteome</keyword>
<proteinExistence type="predicted"/>
<dbReference type="GO" id="GO:0003824">
    <property type="term" value="F:catalytic activity"/>
    <property type="evidence" value="ECO:0007669"/>
    <property type="project" value="InterPro"/>
</dbReference>